<dbReference type="Pfam" id="PF13796">
    <property type="entry name" value="Sensor"/>
    <property type="match status" value="1"/>
</dbReference>
<evidence type="ECO:0000313" key="4">
    <source>
        <dbReference type="Proteomes" id="UP000185696"/>
    </source>
</evidence>
<name>A0A7Z0WN82_9PSEU</name>
<dbReference type="RefSeq" id="WP_075134602.1">
    <property type="nucleotide sequence ID" value="NZ_MSIF01000010.1"/>
</dbReference>
<keyword evidence="1" id="KW-0472">Membrane</keyword>
<evidence type="ECO:0000256" key="1">
    <source>
        <dbReference type="SAM" id="Phobius"/>
    </source>
</evidence>
<dbReference type="OrthoDB" id="5183710at2"/>
<keyword evidence="1" id="KW-1133">Transmembrane helix</keyword>
<feature type="transmembrane region" description="Helical" evidence="1">
    <location>
        <begin position="12"/>
        <end position="35"/>
    </location>
</feature>
<feature type="transmembrane region" description="Helical" evidence="1">
    <location>
        <begin position="41"/>
        <end position="62"/>
    </location>
</feature>
<dbReference type="InterPro" id="IPR025828">
    <property type="entry name" value="Put_sensor_dom"/>
</dbReference>
<keyword evidence="4" id="KW-1185">Reference proteome</keyword>
<proteinExistence type="predicted"/>
<protein>
    <recommendedName>
        <fullName evidence="2">Putative sensor domain-containing protein</fullName>
    </recommendedName>
</protein>
<dbReference type="Proteomes" id="UP000185696">
    <property type="component" value="Unassembled WGS sequence"/>
</dbReference>
<organism evidence="3 4">
    <name type="scientific">Actinophytocola xinjiangensis</name>
    <dbReference type="NCBI Taxonomy" id="485602"/>
    <lineage>
        <taxon>Bacteria</taxon>
        <taxon>Bacillati</taxon>
        <taxon>Actinomycetota</taxon>
        <taxon>Actinomycetes</taxon>
        <taxon>Pseudonocardiales</taxon>
        <taxon>Pseudonocardiaceae</taxon>
    </lineage>
</organism>
<keyword evidence="1" id="KW-0812">Transmembrane</keyword>
<evidence type="ECO:0000259" key="2">
    <source>
        <dbReference type="Pfam" id="PF13796"/>
    </source>
</evidence>
<evidence type="ECO:0000313" key="3">
    <source>
        <dbReference type="EMBL" id="OLF09011.1"/>
    </source>
</evidence>
<feature type="transmembrane region" description="Helical" evidence="1">
    <location>
        <begin position="166"/>
        <end position="186"/>
    </location>
</feature>
<gene>
    <name evidence="3" type="ORF">BLA60_20690</name>
</gene>
<dbReference type="EMBL" id="MSIF01000010">
    <property type="protein sequence ID" value="OLF09011.1"/>
    <property type="molecule type" value="Genomic_DNA"/>
</dbReference>
<comment type="caution">
    <text evidence="3">The sequence shown here is derived from an EMBL/GenBank/DDBJ whole genome shotgun (WGS) entry which is preliminary data.</text>
</comment>
<dbReference type="AlphaFoldDB" id="A0A7Z0WN82"/>
<feature type="domain" description="Putative sensor" evidence="2">
    <location>
        <begin position="20"/>
        <end position="202"/>
    </location>
</feature>
<accession>A0A7Z0WN82</accession>
<reference evidence="3 4" key="1">
    <citation type="submission" date="2016-12" db="EMBL/GenBank/DDBJ databases">
        <title>The draft genome sequence of Actinophytocola xinjiangensis.</title>
        <authorList>
            <person name="Wang W."/>
            <person name="Yuan L."/>
        </authorList>
    </citation>
    <scope>NUCLEOTIDE SEQUENCE [LARGE SCALE GENOMIC DNA]</scope>
    <source>
        <strain evidence="3 4">CGMCC 4.4663</strain>
    </source>
</reference>
<sequence length="231" mass="25500">MTTERDGTRPNPPLLGSLAYLVLNLPIGIASFVFVVTTVTVGVSTVIIWVGLPVLAGAMLVWRGAAQLERARVHAMLGTYVSAPYRPLPDAGPARRVGARFKDPATYRDMAYHLLMLPVGIAEFVIMVTSWATSLWLLLLPVYYQWMPADWYPTFWNNGFMRIDSWFETLPFAALGVLALAIAVMLTRQLGTLHARYARAMLGTSPGRVDRLHTLDTAGVIDWNATSAVPR</sequence>